<dbReference type="Proteomes" id="UP000268014">
    <property type="component" value="Unassembled WGS sequence"/>
</dbReference>
<keyword evidence="2" id="KW-1185">Reference proteome</keyword>
<dbReference type="STRING" id="6290.A0A0N4WAH5"/>
<evidence type="ECO:0000313" key="1">
    <source>
        <dbReference type="EMBL" id="VDO31710.1"/>
    </source>
</evidence>
<dbReference type="WBParaSite" id="HPLM_0000738201-mRNA-1">
    <property type="protein sequence ID" value="HPLM_0000738201-mRNA-1"/>
    <property type="gene ID" value="HPLM_0000738201"/>
</dbReference>
<reference evidence="1 2" key="2">
    <citation type="submission" date="2018-11" db="EMBL/GenBank/DDBJ databases">
        <authorList>
            <consortium name="Pathogen Informatics"/>
        </authorList>
    </citation>
    <scope>NUCLEOTIDE SEQUENCE [LARGE SCALE GENOMIC DNA]</scope>
    <source>
        <strain evidence="1 2">MHpl1</strain>
    </source>
</reference>
<gene>
    <name evidence="1" type="ORF">HPLM_LOCUS7374</name>
</gene>
<dbReference type="AlphaFoldDB" id="A0A0N4WAH5"/>
<dbReference type="OMA" id="AANCITY"/>
<name>A0A0N4WAH5_HAEPC</name>
<dbReference type="EMBL" id="UZAF01016649">
    <property type="protein sequence ID" value="VDO31710.1"/>
    <property type="molecule type" value="Genomic_DNA"/>
</dbReference>
<dbReference type="PANTHER" id="PTHR41148">
    <property type="entry name" value="LP09875P"/>
    <property type="match status" value="1"/>
</dbReference>
<accession>A0A0N4WAH5</accession>
<proteinExistence type="predicted"/>
<protein>
    <submittedName>
        <fullName evidence="3">PID domain-containing protein</fullName>
    </submittedName>
</protein>
<organism evidence="3">
    <name type="scientific">Haemonchus placei</name>
    <name type="common">Barber's pole worm</name>
    <dbReference type="NCBI Taxonomy" id="6290"/>
    <lineage>
        <taxon>Eukaryota</taxon>
        <taxon>Metazoa</taxon>
        <taxon>Ecdysozoa</taxon>
        <taxon>Nematoda</taxon>
        <taxon>Chromadorea</taxon>
        <taxon>Rhabditida</taxon>
        <taxon>Rhabditina</taxon>
        <taxon>Rhabditomorpha</taxon>
        <taxon>Strongyloidea</taxon>
        <taxon>Trichostrongylidae</taxon>
        <taxon>Haemonchus</taxon>
    </lineage>
</organism>
<dbReference type="PANTHER" id="PTHR41148:SF1">
    <property type="entry name" value="LP09875P"/>
    <property type="match status" value="1"/>
</dbReference>
<sequence length="251" mass="28592">MGQKIRMLIIGKPPFDDVVGVIMLVLNPEMNSPMHVHCYRCDSSQTAQIMNANLQILISRPEVQRSIQDLEQRLFLAGLLIPRPLPRSTSQPKARAASDDFEHPVARSRTRIFPEEDTSKTFQKGNPRMPRQVVDELKTKLSTNDLRAMRNSIQSINLRSESSSLASRPPPLRPYRLFGDTLLKEGKSRSLDNLADTFVSTDLRGGTHRPMHRFSRPELSDPFGSVHEEHPKVDGFWKPSVRRMSSIRMNL</sequence>
<evidence type="ECO:0000313" key="3">
    <source>
        <dbReference type="WBParaSite" id="HPLM_0000738201-mRNA-1"/>
    </source>
</evidence>
<dbReference type="OrthoDB" id="9994380at2759"/>
<evidence type="ECO:0000313" key="2">
    <source>
        <dbReference type="Proteomes" id="UP000268014"/>
    </source>
</evidence>
<reference evidence="3" key="1">
    <citation type="submission" date="2017-02" db="UniProtKB">
        <authorList>
            <consortium name="WormBaseParasite"/>
        </authorList>
    </citation>
    <scope>IDENTIFICATION</scope>
</reference>